<keyword evidence="3" id="KW-0540">Nuclease</keyword>
<dbReference type="InterPro" id="IPR004843">
    <property type="entry name" value="Calcineurin-like_PHP"/>
</dbReference>
<dbReference type="EMBL" id="JAHLKM010000036">
    <property type="protein sequence ID" value="MCQ4334773.1"/>
    <property type="molecule type" value="Genomic_DNA"/>
</dbReference>
<evidence type="ECO:0000313" key="3">
    <source>
        <dbReference type="EMBL" id="MCQ4334773.1"/>
    </source>
</evidence>
<accession>A0A9R1CVZ1</accession>
<organism evidence="3 4">
    <name type="scientific">Natronomonas aquatica</name>
    <dbReference type="NCBI Taxonomy" id="2841590"/>
    <lineage>
        <taxon>Archaea</taxon>
        <taxon>Methanobacteriati</taxon>
        <taxon>Methanobacteriota</taxon>
        <taxon>Stenosarchaea group</taxon>
        <taxon>Halobacteria</taxon>
        <taxon>Halobacteriales</taxon>
        <taxon>Natronomonadaceae</taxon>
        <taxon>Natronomonas</taxon>
    </lineage>
</organism>
<dbReference type="PANTHER" id="PTHR30337">
    <property type="entry name" value="COMPONENT OF ATP-DEPENDENT DSDNA EXONUCLEASE"/>
    <property type="match status" value="1"/>
</dbReference>
<gene>
    <name evidence="3" type="ORF">KM295_15065</name>
</gene>
<keyword evidence="3" id="KW-0269">Exonuclease</keyword>
<dbReference type="Proteomes" id="UP001139494">
    <property type="component" value="Unassembled WGS sequence"/>
</dbReference>
<feature type="domain" description="Calcineurin-like phosphoesterase" evidence="2">
    <location>
        <begin position="3"/>
        <end position="188"/>
    </location>
</feature>
<name>A0A9R1CVZ1_9EURY</name>
<dbReference type="InterPro" id="IPR029052">
    <property type="entry name" value="Metallo-depent_PP-like"/>
</dbReference>
<dbReference type="InterPro" id="IPR041796">
    <property type="entry name" value="Mre11_N"/>
</dbReference>
<dbReference type="CDD" id="cd00840">
    <property type="entry name" value="MPP_Mre11_N"/>
    <property type="match status" value="1"/>
</dbReference>
<protein>
    <submittedName>
        <fullName evidence="3">DNA repair exonuclease</fullName>
    </submittedName>
</protein>
<comment type="caution">
    <text evidence="3">The sequence shown here is derived from an EMBL/GenBank/DDBJ whole genome shotgun (WGS) entry which is preliminary data.</text>
</comment>
<reference evidence="3" key="1">
    <citation type="journal article" date="2023" name="Front. Microbiol.">
        <title>Genomic-based phylogenetic and metabolic analyses of the genus Natronomonas, and description of Natronomonas aquatica sp. nov.</title>
        <authorList>
            <person name="Garcia-Roldan A."/>
            <person name="Duran-Viseras A."/>
            <person name="de la Haba R.R."/>
            <person name="Corral P."/>
            <person name="Sanchez-Porro C."/>
            <person name="Ventosa A."/>
        </authorList>
    </citation>
    <scope>NUCLEOTIDE SEQUENCE</scope>
    <source>
        <strain evidence="3">F2-12</strain>
    </source>
</reference>
<dbReference type="SUPFAM" id="SSF56300">
    <property type="entry name" value="Metallo-dependent phosphatases"/>
    <property type="match status" value="1"/>
</dbReference>
<dbReference type="GO" id="GO:0004527">
    <property type="term" value="F:exonuclease activity"/>
    <property type="evidence" value="ECO:0007669"/>
    <property type="project" value="UniProtKB-KW"/>
</dbReference>
<keyword evidence="1" id="KW-0378">Hydrolase</keyword>
<dbReference type="Pfam" id="PF00149">
    <property type="entry name" value="Metallophos"/>
    <property type="match status" value="1"/>
</dbReference>
<dbReference type="RefSeq" id="WP_256030871.1">
    <property type="nucleotide sequence ID" value="NZ_JAHLKM010000036.1"/>
</dbReference>
<keyword evidence="4" id="KW-1185">Reference proteome</keyword>
<dbReference type="InterPro" id="IPR050535">
    <property type="entry name" value="DNA_Repair-Maintenance_Comp"/>
</dbReference>
<dbReference type="Gene3D" id="3.60.21.10">
    <property type="match status" value="1"/>
</dbReference>
<evidence type="ECO:0000259" key="2">
    <source>
        <dbReference type="Pfam" id="PF00149"/>
    </source>
</evidence>
<dbReference type="AlphaFoldDB" id="A0A9R1CVZ1"/>
<evidence type="ECO:0000313" key="4">
    <source>
        <dbReference type="Proteomes" id="UP001139494"/>
    </source>
</evidence>
<proteinExistence type="predicted"/>
<evidence type="ECO:0000256" key="1">
    <source>
        <dbReference type="ARBA" id="ARBA00022801"/>
    </source>
</evidence>
<sequence length="351" mass="39811">MPRVLHTADIHLTPDDQERMDALRSLLDLAEQEKTDVVTIGGDLFDQPENVEQLRTDLRNDLFSNQPFEIILIPGNHDIEAYRGDVFFGDSCTVITEEPFGHWTAPDSSIRITGLPYRERPDDNLLLSLQDREPFEGTEVLLLHCSLDAPFDDHETGDEGAHRYFPVTEELLTELGFDYYFAGHYHSPHQVSFSDGSEFTYPGTPASTRTSETGQRRVSVLDPDDGISFEPLDTFHYVSRDFTATPGAEQELLDDIRAWAQQHITDSSEASIHVDGFVEMDEEKFHDELTTAALPATVTNETRNVEHILSHPLYRSFEAEVEETDWDDETTAKMTERTLEVFSQLTAQGEI</sequence>